<evidence type="ECO:0000256" key="2">
    <source>
        <dbReference type="ARBA" id="ARBA00022963"/>
    </source>
</evidence>
<evidence type="ECO:0000256" key="1">
    <source>
        <dbReference type="ARBA" id="ARBA00022801"/>
    </source>
</evidence>
<evidence type="ECO:0000313" key="6">
    <source>
        <dbReference type="EMBL" id="XAU15377.1"/>
    </source>
</evidence>
<evidence type="ECO:0000313" key="7">
    <source>
        <dbReference type="Proteomes" id="UP001447842"/>
    </source>
</evidence>
<organism evidence="6 7">
    <name type="scientific">Sulfurimonas diazotrophicus</name>
    <dbReference type="NCBI Taxonomy" id="3131939"/>
    <lineage>
        <taxon>Bacteria</taxon>
        <taxon>Pseudomonadati</taxon>
        <taxon>Campylobacterota</taxon>
        <taxon>Epsilonproteobacteria</taxon>
        <taxon>Campylobacterales</taxon>
        <taxon>Sulfurimonadaceae</taxon>
        <taxon>Sulfurimonas</taxon>
    </lineage>
</organism>
<dbReference type="Pfam" id="PF01734">
    <property type="entry name" value="Patatin"/>
    <property type="match status" value="1"/>
</dbReference>
<evidence type="ECO:0000256" key="3">
    <source>
        <dbReference type="ARBA" id="ARBA00023098"/>
    </source>
</evidence>
<keyword evidence="1 4" id="KW-0378">Hydrolase</keyword>
<dbReference type="RefSeq" id="WP_345970462.1">
    <property type="nucleotide sequence ID" value="NZ_CP147920.1"/>
</dbReference>
<dbReference type="InterPro" id="IPR050301">
    <property type="entry name" value="NTE"/>
</dbReference>
<keyword evidence="2 4" id="KW-0442">Lipid degradation</keyword>
<feature type="domain" description="PNPLA" evidence="5">
    <location>
        <begin position="6"/>
        <end position="166"/>
    </location>
</feature>
<accession>A0ABZ3HA28</accession>
<dbReference type="SUPFAM" id="SSF52151">
    <property type="entry name" value="FabD/lysophospholipase-like"/>
    <property type="match status" value="1"/>
</dbReference>
<evidence type="ECO:0000256" key="4">
    <source>
        <dbReference type="PROSITE-ProRule" id="PRU01161"/>
    </source>
</evidence>
<gene>
    <name evidence="6" type="ORF">WCY31_01450</name>
</gene>
<proteinExistence type="predicted"/>
<feature type="active site" description="Proton acceptor" evidence="4">
    <location>
        <position position="153"/>
    </location>
</feature>
<dbReference type="Proteomes" id="UP001447842">
    <property type="component" value="Chromosome"/>
</dbReference>
<comment type="caution">
    <text evidence="4">Lacks conserved residue(s) required for the propagation of feature annotation.</text>
</comment>
<name>A0ABZ3HA28_9BACT</name>
<dbReference type="PANTHER" id="PTHR14226">
    <property type="entry name" value="NEUROPATHY TARGET ESTERASE/SWISS CHEESE D.MELANOGASTER"/>
    <property type="match status" value="1"/>
</dbReference>
<reference evidence="6 7" key="1">
    <citation type="submission" date="2024-03" db="EMBL/GenBank/DDBJ databases">
        <title>Sulfurimonas sp. HSL3-1.</title>
        <authorList>
            <person name="Wang S."/>
        </authorList>
    </citation>
    <scope>NUCLEOTIDE SEQUENCE [LARGE SCALE GENOMIC DNA]</scope>
    <source>
        <strain evidence="6 7">HSL3-1</strain>
    </source>
</reference>
<dbReference type="PROSITE" id="PS51635">
    <property type="entry name" value="PNPLA"/>
    <property type="match status" value="1"/>
</dbReference>
<evidence type="ECO:0000259" key="5">
    <source>
        <dbReference type="PROSITE" id="PS51635"/>
    </source>
</evidence>
<dbReference type="InterPro" id="IPR016035">
    <property type="entry name" value="Acyl_Trfase/lysoPLipase"/>
</dbReference>
<sequence length="282" mass="30778">MKKVSLVLGSGGARGYVHIGVIEALEAKGYEIVSVSGCSMGALVGGLYACGRLAEYREWVQGLDPLDVAALLDLAWDKRGIMSGTKVFERLDDLIGTQTIEELPIRFTAVASDLNRGKEVWFQSGDLLSAIRASIAIPSVFTPVELDGMLLVDGGVLNPLPVAPTMRDRSDLTIAVNLYGPDAEQEEAAVAERYDSFAERLASKAKNAIKERLRRREQAHIFSILDQSFDTMQRSLTQYRIGGYPPDIMITLPKNICSTFDFHKAAPLIEAGRRAVEGHPAL</sequence>
<keyword evidence="7" id="KW-1185">Reference proteome</keyword>
<dbReference type="EMBL" id="CP147920">
    <property type="protein sequence ID" value="XAU15377.1"/>
    <property type="molecule type" value="Genomic_DNA"/>
</dbReference>
<protein>
    <submittedName>
        <fullName evidence="6">Patatin-like phospholipase family protein</fullName>
    </submittedName>
</protein>
<feature type="short sequence motif" description="GXSXG" evidence="4">
    <location>
        <begin position="37"/>
        <end position="41"/>
    </location>
</feature>
<dbReference type="Gene3D" id="3.40.1090.10">
    <property type="entry name" value="Cytosolic phospholipase A2 catalytic domain"/>
    <property type="match status" value="1"/>
</dbReference>
<feature type="active site" description="Nucleophile" evidence="4">
    <location>
        <position position="39"/>
    </location>
</feature>
<keyword evidence="3 4" id="KW-0443">Lipid metabolism</keyword>
<feature type="short sequence motif" description="DGA/G" evidence="4">
    <location>
        <begin position="153"/>
        <end position="155"/>
    </location>
</feature>
<dbReference type="InterPro" id="IPR002641">
    <property type="entry name" value="PNPLA_dom"/>
</dbReference>
<dbReference type="PANTHER" id="PTHR14226:SF76">
    <property type="entry name" value="NTE FAMILY PROTEIN RSSA"/>
    <property type="match status" value="1"/>
</dbReference>